<gene>
    <name evidence="3" type="ORF">E6K76_01865</name>
</gene>
<dbReference type="Gene3D" id="2.50.20.10">
    <property type="entry name" value="Lipoprotein localisation LolA/LolB/LppX"/>
    <property type="match status" value="1"/>
</dbReference>
<feature type="chain" id="PRO_5021929352" description="Outer membrane lipoprotein carrier protein LolA" evidence="2">
    <location>
        <begin position="33"/>
        <end position="259"/>
    </location>
</feature>
<dbReference type="AlphaFoldDB" id="A0A538TA02"/>
<keyword evidence="2" id="KW-0732">Signal</keyword>
<evidence type="ECO:0000256" key="1">
    <source>
        <dbReference type="SAM" id="MobiDB-lite"/>
    </source>
</evidence>
<comment type="caution">
    <text evidence="3">The sequence shown here is derived from an EMBL/GenBank/DDBJ whole genome shotgun (WGS) entry which is preliminary data.</text>
</comment>
<accession>A0A538TA02</accession>
<sequence>MTRKPWSPPFPTRAFRCGLARLPAVAVAMALAAGAAAKAPAAPRASAQPAASSPHEAVDRMLARMLRAPEIQSRVLIRRTDPFGGPDERTSGRIWFLPGRGLRFRSEERGGEDIVVDRERGSFLVYRPSEKVLYRAGWDRAPARMRQLITEPERVLDSGFRAVSERRLAGGALRDGYRVRRSAMEDSASSVSVWIAADPATGFPRWVSAAGDEDSVEVEFRALTILSRANPRDLSLSLPRGVRTEPLDPRELLPRGESR</sequence>
<protein>
    <recommendedName>
        <fullName evidence="5">Outer membrane lipoprotein carrier protein LolA</fullName>
    </recommendedName>
</protein>
<feature type="region of interest" description="Disordered" evidence="1">
    <location>
        <begin position="237"/>
        <end position="259"/>
    </location>
</feature>
<name>A0A538TA02_UNCEI</name>
<proteinExistence type="predicted"/>
<evidence type="ECO:0000256" key="2">
    <source>
        <dbReference type="SAM" id="SignalP"/>
    </source>
</evidence>
<evidence type="ECO:0000313" key="4">
    <source>
        <dbReference type="Proteomes" id="UP000316852"/>
    </source>
</evidence>
<dbReference type="EMBL" id="VBOW01000014">
    <property type="protein sequence ID" value="TMQ60407.1"/>
    <property type="molecule type" value="Genomic_DNA"/>
</dbReference>
<feature type="signal peptide" evidence="2">
    <location>
        <begin position="1"/>
        <end position="32"/>
    </location>
</feature>
<reference evidence="3 4" key="1">
    <citation type="journal article" date="2019" name="Nat. Microbiol.">
        <title>Mediterranean grassland soil C-N compound turnover is dependent on rainfall and depth, and is mediated by genomically divergent microorganisms.</title>
        <authorList>
            <person name="Diamond S."/>
            <person name="Andeer P.F."/>
            <person name="Li Z."/>
            <person name="Crits-Christoph A."/>
            <person name="Burstein D."/>
            <person name="Anantharaman K."/>
            <person name="Lane K.R."/>
            <person name="Thomas B.C."/>
            <person name="Pan C."/>
            <person name="Northen T.R."/>
            <person name="Banfield J.F."/>
        </authorList>
    </citation>
    <scope>NUCLEOTIDE SEQUENCE [LARGE SCALE GENOMIC DNA]</scope>
    <source>
        <strain evidence="3">WS_6</strain>
    </source>
</reference>
<organism evidence="3 4">
    <name type="scientific">Eiseniibacteriota bacterium</name>
    <dbReference type="NCBI Taxonomy" id="2212470"/>
    <lineage>
        <taxon>Bacteria</taxon>
        <taxon>Candidatus Eiseniibacteriota</taxon>
    </lineage>
</organism>
<evidence type="ECO:0008006" key="5">
    <source>
        <dbReference type="Google" id="ProtNLM"/>
    </source>
</evidence>
<evidence type="ECO:0000313" key="3">
    <source>
        <dbReference type="EMBL" id="TMQ60407.1"/>
    </source>
</evidence>
<dbReference type="Proteomes" id="UP000316852">
    <property type="component" value="Unassembled WGS sequence"/>
</dbReference>
<feature type="compositionally biased region" description="Basic and acidic residues" evidence="1">
    <location>
        <begin position="242"/>
        <end position="259"/>
    </location>
</feature>